<accession>A0A2N1E3F1</accession>
<dbReference type="InterPro" id="IPR057727">
    <property type="entry name" value="WCX_dom"/>
</dbReference>
<sequence>MVKKISKEDRRKALLGMLLRERRSLLTEELHAQLTHWIEQVPHLKTTLRDLQILASEGLIAGEKPVGQKSYRWKLRKARLDLVLTPAESMTLVAILQHAERFGFKVVTDQLVELQDYALGVISRNSKHDLIGQGRITTGTRFITLLPGAYDPAHLELIQAAMLDGQTLEVVYKPRDVGDLECTYILRPLAISFQDSNVYLSAYVESEQWPDGKMPKRDALRGKYSSNGPGKQCVLMLHRMVNIKTYWQDTPEPEGYSVGAFVVQRDLNTIHEEAPVELRLRLEANLLNRLTENQLSETQKIEHTPIGTILKCSIQDTQGLRLFLLSNADEIEVLEPPYLRDHIKNSLRRALEMYASDKV</sequence>
<evidence type="ECO:0000313" key="2">
    <source>
        <dbReference type="EMBL" id="PKH19033.1"/>
    </source>
</evidence>
<dbReference type="PANTHER" id="PTHR34580">
    <property type="match status" value="1"/>
</dbReference>
<dbReference type="InterPro" id="IPR051534">
    <property type="entry name" value="CBASS_pafABC_assoc_protein"/>
</dbReference>
<dbReference type="Pfam" id="PF25583">
    <property type="entry name" value="WCX"/>
    <property type="match status" value="1"/>
</dbReference>
<feature type="domain" description="WCX" evidence="1">
    <location>
        <begin position="275"/>
        <end position="351"/>
    </location>
</feature>
<protein>
    <submittedName>
        <fullName evidence="2">WYL domain-containing protein</fullName>
    </submittedName>
</protein>
<evidence type="ECO:0000259" key="1">
    <source>
        <dbReference type="Pfam" id="PF25583"/>
    </source>
</evidence>
<name>A0A2N1E3F1_PSEFL</name>
<organism evidence="2 3">
    <name type="scientific">Pseudomonas fluorescens</name>
    <dbReference type="NCBI Taxonomy" id="294"/>
    <lineage>
        <taxon>Bacteria</taxon>
        <taxon>Pseudomonadati</taxon>
        <taxon>Pseudomonadota</taxon>
        <taxon>Gammaproteobacteria</taxon>
        <taxon>Pseudomonadales</taxon>
        <taxon>Pseudomonadaceae</taxon>
        <taxon>Pseudomonas</taxon>
    </lineage>
</organism>
<dbReference type="AlphaFoldDB" id="A0A2N1E3F1"/>
<dbReference type="RefSeq" id="WP_101220360.1">
    <property type="nucleotide sequence ID" value="NZ_JACYNB010000023.1"/>
</dbReference>
<dbReference type="EMBL" id="NVXX01000023">
    <property type="protein sequence ID" value="PKH19033.1"/>
    <property type="molecule type" value="Genomic_DNA"/>
</dbReference>
<gene>
    <name evidence="2" type="ORF">CIB54_16870</name>
</gene>
<comment type="caution">
    <text evidence="2">The sequence shown here is derived from an EMBL/GenBank/DDBJ whole genome shotgun (WGS) entry which is preliminary data.</text>
</comment>
<dbReference type="Proteomes" id="UP000233564">
    <property type="component" value="Unassembled WGS sequence"/>
</dbReference>
<proteinExistence type="predicted"/>
<dbReference type="PANTHER" id="PTHR34580:SF1">
    <property type="entry name" value="PROTEIN PAFC"/>
    <property type="match status" value="1"/>
</dbReference>
<evidence type="ECO:0000313" key="3">
    <source>
        <dbReference type="Proteomes" id="UP000233564"/>
    </source>
</evidence>
<reference evidence="2 3" key="1">
    <citation type="submission" date="2017-08" db="EMBL/GenBank/DDBJ databases">
        <authorList>
            <person name="de Groot N.N."/>
        </authorList>
    </citation>
    <scope>NUCLEOTIDE SEQUENCE [LARGE SCALE GENOMIC DNA]</scope>
    <source>
        <strain evidence="2 3">PfR 37</strain>
    </source>
</reference>